<evidence type="ECO:0000259" key="2">
    <source>
        <dbReference type="Pfam" id="PF25268"/>
    </source>
</evidence>
<dbReference type="Pfam" id="PF25268">
    <property type="entry name" value="DUF7866"/>
    <property type="match status" value="1"/>
</dbReference>
<keyword evidence="1" id="KW-0812">Transmembrane</keyword>
<protein>
    <recommendedName>
        <fullName evidence="2">DUF7866 domain-containing protein</fullName>
    </recommendedName>
</protein>
<dbReference type="PANTHER" id="PTHR33786">
    <property type="entry name" value="UBIQUITIN CARBOXYL-TERMINAL HYDROLASE"/>
    <property type="match status" value="1"/>
</dbReference>
<evidence type="ECO:0000256" key="1">
    <source>
        <dbReference type="SAM" id="Phobius"/>
    </source>
</evidence>
<keyword evidence="1" id="KW-0472">Membrane</keyword>
<name>A0AAN7R2Q9_TRANT</name>
<dbReference type="AlphaFoldDB" id="A0AAN7R2Q9"/>
<dbReference type="InterPro" id="IPR057188">
    <property type="entry name" value="DUF7866"/>
</dbReference>
<dbReference type="Proteomes" id="UP001346149">
    <property type="component" value="Unassembled WGS sequence"/>
</dbReference>
<evidence type="ECO:0000313" key="4">
    <source>
        <dbReference type="Proteomes" id="UP001346149"/>
    </source>
</evidence>
<gene>
    <name evidence="3" type="ORF">SAY86_008022</name>
</gene>
<accession>A0AAN7R2Q9</accession>
<keyword evidence="4" id="KW-1185">Reference proteome</keyword>
<proteinExistence type="predicted"/>
<feature type="domain" description="DUF7866" evidence="2">
    <location>
        <begin position="63"/>
        <end position="116"/>
    </location>
</feature>
<keyword evidence="1" id="KW-1133">Transmembrane helix</keyword>
<comment type="caution">
    <text evidence="3">The sequence shown here is derived from an EMBL/GenBank/DDBJ whole genome shotgun (WGS) entry which is preliminary data.</text>
</comment>
<dbReference type="EMBL" id="JAXQNO010000015">
    <property type="protein sequence ID" value="KAK4783648.1"/>
    <property type="molecule type" value="Genomic_DNA"/>
</dbReference>
<feature type="transmembrane region" description="Helical" evidence="1">
    <location>
        <begin position="6"/>
        <end position="24"/>
    </location>
</feature>
<sequence length="117" mass="12380">MAAADHIVNLAAFLFISIMIIDLIPAATQVNWMPADQQVSIEPASFPIPKAGWSGGTRKQQAPFRICSNCTCCKAASPKSICASMPCCYVIDCNIPNRPSGVCALLPKTCNCNSCAA</sequence>
<organism evidence="3 4">
    <name type="scientific">Trapa natans</name>
    <name type="common">Water chestnut</name>
    <dbReference type="NCBI Taxonomy" id="22666"/>
    <lineage>
        <taxon>Eukaryota</taxon>
        <taxon>Viridiplantae</taxon>
        <taxon>Streptophyta</taxon>
        <taxon>Embryophyta</taxon>
        <taxon>Tracheophyta</taxon>
        <taxon>Spermatophyta</taxon>
        <taxon>Magnoliopsida</taxon>
        <taxon>eudicotyledons</taxon>
        <taxon>Gunneridae</taxon>
        <taxon>Pentapetalae</taxon>
        <taxon>rosids</taxon>
        <taxon>malvids</taxon>
        <taxon>Myrtales</taxon>
        <taxon>Lythraceae</taxon>
        <taxon>Trapa</taxon>
    </lineage>
</organism>
<evidence type="ECO:0000313" key="3">
    <source>
        <dbReference type="EMBL" id="KAK4783648.1"/>
    </source>
</evidence>
<dbReference type="PANTHER" id="PTHR33786:SF5">
    <property type="entry name" value="EXPRESSED PROTEIN"/>
    <property type="match status" value="1"/>
</dbReference>
<reference evidence="3 4" key="1">
    <citation type="journal article" date="2023" name="Hortic Res">
        <title>Pangenome of water caltrop reveals structural variations and asymmetric subgenome divergence after allopolyploidization.</title>
        <authorList>
            <person name="Zhang X."/>
            <person name="Chen Y."/>
            <person name="Wang L."/>
            <person name="Yuan Y."/>
            <person name="Fang M."/>
            <person name="Shi L."/>
            <person name="Lu R."/>
            <person name="Comes H.P."/>
            <person name="Ma Y."/>
            <person name="Chen Y."/>
            <person name="Huang G."/>
            <person name="Zhou Y."/>
            <person name="Zheng Z."/>
            <person name="Qiu Y."/>
        </authorList>
    </citation>
    <scope>NUCLEOTIDE SEQUENCE [LARGE SCALE GENOMIC DNA]</scope>
    <source>
        <strain evidence="3">F231</strain>
    </source>
</reference>